<dbReference type="EMBL" id="JAVFKD010000015">
    <property type="protein sequence ID" value="KAK5989102.1"/>
    <property type="molecule type" value="Genomic_DNA"/>
</dbReference>
<gene>
    <name evidence="7" type="ORF">PT974_10600</name>
</gene>
<dbReference type="Proteomes" id="UP001338125">
    <property type="component" value="Unassembled WGS sequence"/>
</dbReference>
<feature type="DNA-binding region" description="Homeobox" evidence="4">
    <location>
        <begin position="261"/>
        <end position="323"/>
    </location>
</feature>
<reference evidence="7 8" key="1">
    <citation type="submission" date="2024-01" db="EMBL/GenBank/DDBJ databases">
        <title>Complete genome of Cladobotryum mycophilum ATHUM6906.</title>
        <authorList>
            <person name="Christinaki A.C."/>
            <person name="Myridakis A.I."/>
            <person name="Kouvelis V.N."/>
        </authorList>
    </citation>
    <scope>NUCLEOTIDE SEQUENCE [LARGE SCALE GENOMIC DNA]</scope>
    <source>
        <strain evidence="7 8">ATHUM6906</strain>
    </source>
</reference>
<dbReference type="InterPro" id="IPR008422">
    <property type="entry name" value="KN_HD"/>
</dbReference>
<keyword evidence="1 4" id="KW-0238">DNA-binding</keyword>
<feature type="compositionally biased region" description="Polar residues" evidence="5">
    <location>
        <begin position="54"/>
        <end position="74"/>
    </location>
</feature>
<dbReference type="GO" id="GO:0003677">
    <property type="term" value="F:DNA binding"/>
    <property type="evidence" value="ECO:0007669"/>
    <property type="project" value="UniProtKB-KW"/>
</dbReference>
<evidence type="ECO:0000313" key="8">
    <source>
        <dbReference type="Proteomes" id="UP001338125"/>
    </source>
</evidence>
<evidence type="ECO:0000256" key="1">
    <source>
        <dbReference type="ARBA" id="ARBA00023125"/>
    </source>
</evidence>
<comment type="subcellular location">
    <subcellularLocation>
        <location evidence="4">Nucleus</location>
    </subcellularLocation>
</comment>
<dbReference type="InterPro" id="IPR001356">
    <property type="entry name" value="HD"/>
</dbReference>
<comment type="caution">
    <text evidence="7">The sequence shown here is derived from an EMBL/GenBank/DDBJ whole genome shotgun (WGS) entry which is preliminary data.</text>
</comment>
<feature type="region of interest" description="Disordered" evidence="5">
    <location>
        <begin position="54"/>
        <end position="103"/>
    </location>
</feature>
<accession>A0ABR0SB89</accession>
<evidence type="ECO:0000256" key="4">
    <source>
        <dbReference type="PROSITE-ProRule" id="PRU00108"/>
    </source>
</evidence>
<organism evidence="7 8">
    <name type="scientific">Cladobotryum mycophilum</name>
    <dbReference type="NCBI Taxonomy" id="491253"/>
    <lineage>
        <taxon>Eukaryota</taxon>
        <taxon>Fungi</taxon>
        <taxon>Dikarya</taxon>
        <taxon>Ascomycota</taxon>
        <taxon>Pezizomycotina</taxon>
        <taxon>Sordariomycetes</taxon>
        <taxon>Hypocreomycetidae</taxon>
        <taxon>Hypocreales</taxon>
        <taxon>Hypocreaceae</taxon>
        <taxon>Cladobotryum</taxon>
    </lineage>
</organism>
<dbReference type="InterPro" id="IPR009057">
    <property type="entry name" value="Homeodomain-like_sf"/>
</dbReference>
<keyword evidence="8" id="KW-1185">Reference proteome</keyword>
<evidence type="ECO:0000313" key="7">
    <source>
        <dbReference type="EMBL" id="KAK5989102.1"/>
    </source>
</evidence>
<evidence type="ECO:0000256" key="3">
    <source>
        <dbReference type="ARBA" id="ARBA00023242"/>
    </source>
</evidence>
<protein>
    <submittedName>
        <fullName evidence="7">Homeobox protein PKNOX2</fullName>
    </submittedName>
</protein>
<evidence type="ECO:0000259" key="6">
    <source>
        <dbReference type="PROSITE" id="PS50071"/>
    </source>
</evidence>
<dbReference type="PROSITE" id="PS50071">
    <property type="entry name" value="HOMEOBOX_2"/>
    <property type="match status" value="1"/>
</dbReference>
<sequence length="391" mass="43875">MSVLATATMLPHLAFNNDYPWDRMRSSDYFKPRTEAASIALPSIRQAIPELQLTTPSREYSRPHSNGSSGSLTPSDYVHSPNSNKRRRLTDEEDEDSLRAKQVPRIYRSPEPVFKREMSPRLRTPSITLDRWTSAPTSLPTLNITSVPAPVEVQEPPKPRITLPSLKVTMNFEGDSMRAREGPMESPSSGRPSIISITEPSRTFQSYEFSYHAPTRYQSHPSSPVGSYERPPFSAGAYPLHHHEAARFDLGVMGTGADTKQRKRRGNLPKETTDKLRAWFVAHLQHPYPTEDEKQDLMRQTGLQMNQISNWFINARRRQLPAMINNARAENEAATGNRSASGKLGLASGSDYDGLIKREAIPLSDGEGGSCDEAMDMLRRRRVGNMKRGSV</sequence>
<dbReference type="SMART" id="SM00389">
    <property type="entry name" value="HOX"/>
    <property type="match status" value="1"/>
</dbReference>
<feature type="domain" description="Homeobox" evidence="6">
    <location>
        <begin position="259"/>
        <end position="322"/>
    </location>
</feature>
<keyword evidence="2 4" id="KW-0371">Homeobox</keyword>
<dbReference type="InterPro" id="IPR050224">
    <property type="entry name" value="TALE_homeobox"/>
</dbReference>
<dbReference type="Gene3D" id="1.10.10.60">
    <property type="entry name" value="Homeodomain-like"/>
    <property type="match status" value="1"/>
</dbReference>
<dbReference type="PANTHER" id="PTHR11850">
    <property type="entry name" value="HOMEOBOX PROTEIN TRANSCRIPTION FACTORS"/>
    <property type="match status" value="1"/>
</dbReference>
<dbReference type="Pfam" id="PF05920">
    <property type="entry name" value="Homeobox_KN"/>
    <property type="match status" value="1"/>
</dbReference>
<dbReference type="CDD" id="cd00086">
    <property type="entry name" value="homeodomain"/>
    <property type="match status" value="1"/>
</dbReference>
<dbReference type="SUPFAM" id="SSF46689">
    <property type="entry name" value="Homeodomain-like"/>
    <property type="match status" value="1"/>
</dbReference>
<name>A0ABR0SB89_9HYPO</name>
<proteinExistence type="predicted"/>
<keyword evidence="3 4" id="KW-0539">Nucleus</keyword>
<evidence type="ECO:0000256" key="5">
    <source>
        <dbReference type="SAM" id="MobiDB-lite"/>
    </source>
</evidence>
<evidence type="ECO:0000256" key="2">
    <source>
        <dbReference type="ARBA" id="ARBA00023155"/>
    </source>
</evidence>